<feature type="non-terminal residue" evidence="2">
    <location>
        <position position="1"/>
    </location>
</feature>
<protein>
    <submittedName>
        <fullName evidence="2">Uncharacterized protein</fullName>
    </submittedName>
</protein>
<evidence type="ECO:0000313" key="3">
    <source>
        <dbReference type="Proteomes" id="UP000027120"/>
    </source>
</evidence>
<dbReference type="STRING" id="2711.A0A067GF02"/>
<name>A0A067GF02_CITSI</name>
<organism evidence="2 3">
    <name type="scientific">Citrus sinensis</name>
    <name type="common">Sweet orange</name>
    <name type="synonym">Citrus aurantium var. sinensis</name>
    <dbReference type="NCBI Taxonomy" id="2711"/>
    <lineage>
        <taxon>Eukaryota</taxon>
        <taxon>Viridiplantae</taxon>
        <taxon>Streptophyta</taxon>
        <taxon>Embryophyta</taxon>
        <taxon>Tracheophyta</taxon>
        <taxon>Spermatophyta</taxon>
        <taxon>Magnoliopsida</taxon>
        <taxon>eudicotyledons</taxon>
        <taxon>Gunneridae</taxon>
        <taxon>Pentapetalae</taxon>
        <taxon>rosids</taxon>
        <taxon>malvids</taxon>
        <taxon>Sapindales</taxon>
        <taxon>Rutaceae</taxon>
        <taxon>Aurantioideae</taxon>
        <taxon>Citrus</taxon>
    </lineage>
</organism>
<proteinExistence type="predicted"/>
<dbReference type="EMBL" id="KK784880">
    <property type="protein sequence ID" value="KDO77206.1"/>
    <property type="molecule type" value="Genomic_DNA"/>
</dbReference>
<accession>A0A067GF02</accession>
<keyword evidence="3" id="KW-1185">Reference proteome</keyword>
<gene>
    <name evidence="2" type="ORF">CISIN_1g0067881mg</name>
</gene>
<reference evidence="2 3" key="1">
    <citation type="submission" date="2014-04" db="EMBL/GenBank/DDBJ databases">
        <authorList>
            <consortium name="International Citrus Genome Consortium"/>
            <person name="Gmitter F."/>
            <person name="Chen C."/>
            <person name="Farmerie W."/>
            <person name="Harkins T."/>
            <person name="Desany B."/>
            <person name="Mohiuddin M."/>
            <person name="Kodira C."/>
            <person name="Borodovsky M."/>
            <person name="Lomsadze A."/>
            <person name="Burns P."/>
            <person name="Jenkins J."/>
            <person name="Prochnik S."/>
            <person name="Shu S."/>
            <person name="Chapman J."/>
            <person name="Pitluck S."/>
            <person name="Schmutz J."/>
            <person name="Rokhsar D."/>
        </authorList>
    </citation>
    <scope>NUCLEOTIDE SEQUENCE</scope>
</reference>
<evidence type="ECO:0000256" key="1">
    <source>
        <dbReference type="SAM" id="MobiDB-lite"/>
    </source>
</evidence>
<dbReference type="EMBL" id="KK784880">
    <property type="protein sequence ID" value="KDO77205.1"/>
    <property type="molecule type" value="Genomic_DNA"/>
</dbReference>
<feature type="region of interest" description="Disordered" evidence="1">
    <location>
        <begin position="18"/>
        <end position="38"/>
    </location>
</feature>
<evidence type="ECO:0000313" key="2">
    <source>
        <dbReference type="EMBL" id="KDO77205.1"/>
    </source>
</evidence>
<dbReference type="AlphaFoldDB" id="A0A067GF02"/>
<sequence>SYMDSEIMAIMSQYMPLDNNHNNDVPNEAQPLRHGSSV</sequence>
<dbReference type="Proteomes" id="UP000027120">
    <property type="component" value="Unassembled WGS sequence"/>
</dbReference>